<dbReference type="SMART" id="SM00320">
    <property type="entry name" value="WD40"/>
    <property type="match status" value="5"/>
</dbReference>
<evidence type="ECO:0000259" key="8">
    <source>
        <dbReference type="Pfam" id="PF15911"/>
    </source>
</evidence>
<reference evidence="13" key="1">
    <citation type="journal article" date="2008" name="Nat. Genet.">
        <title>The Pristionchus pacificus genome provides a unique perspective on nematode lifestyle and parasitism.</title>
        <authorList>
            <person name="Dieterich C."/>
            <person name="Clifton S.W."/>
            <person name="Schuster L.N."/>
            <person name="Chinwalla A."/>
            <person name="Delehaunty K."/>
            <person name="Dinkelacker I."/>
            <person name="Fulton L."/>
            <person name="Fulton R."/>
            <person name="Godfrey J."/>
            <person name="Minx P."/>
            <person name="Mitreva M."/>
            <person name="Roeseler W."/>
            <person name="Tian H."/>
            <person name="Witte H."/>
            <person name="Yang S.P."/>
            <person name="Wilson R.K."/>
            <person name="Sommer R.J."/>
        </authorList>
    </citation>
    <scope>NUCLEOTIDE SEQUENCE [LARGE SCALE GENOMIC DNA]</scope>
    <source>
        <strain evidence="13">PS312</strain>
    </source>
</reference>
<evidence type="ECO:0000256" key="5">
    <source>
        <dbReference type="ARBA" id="ARBA00022803"/>
    </source>
</evidence>
<protein>
    <submittedName>
        <fullName evidence="12">Dyf-2</fullName>
    </submittedName>
</protein>
<dbReference type="InterPro" id="IPR015943">
    <property type="entry name" value="WD40/YVTN_repeat-like_dom_sf"/>
</dbReference>
<sequence length="1337" mass="149377">MRDLAIVLIGAVLLVLYSNKIAKEEEARRAAENASVRETFFMIVLLVTQYETECEGLFSALPKKKDKYDVNWQWLEQRLRGKMRENENTCCIANLFSAVVNNAVGVFKQVNTVGEAIYKPSWFGSTSQFVGKASSFIALAINGVTVLEAVSEDYRRGPMHNTICSMSKAAGGYYGAAYGAATGATVLSFVPLVGPLAGGFIGGSLGMVSGTSIGGFVAEILYSKREDYFGPGTTKFRWRSGGNMLAASGSNNILAIFDRKGDQIDCHHTTSGVIDFAWDFEGDVIAMLIDKSPILTLFDVATKGMEMIDVSTGPKEFPLCVSWSPVKQVLAVGNSNGNVVIYNHSNQKKTPIMGKHQRRITHIFVSADDLICCASEDSSISVSNFEGETVYQFQCTSAPWLVRTFEMRVPRADDPAQKSKQTELHLSAILGTKHLMLVNLAKETQGGQDMPTVNLAFQEQYGEIVTYQWYDNGRLIVGFRSGQWVSISARESEIGSELHTEKAFSTYLSDITINQALGRIVCCGDNQIRVYDLSSYQILEIIGVLESEKELVQVEISPDTRMCAVASQGGFVGVYLVAVTQLGTAYKDTIAVLTAIDEITVMKEVDKRSAITVPTVVEPSVIAVGPRHVGVGVNNTVWFYDYANRSEFGTPVASQPVSHYEYLSTVLDVRVNGAYAAIIMDGRLRLQTILEDDHLDADGLVRSANFPEPERNARLVDAALTDDFLVFATDTNYVVYFALTEWQVVSEYRHPQGIRKIVVEPDGVRLILFDAKMDTFVYSPVDDSLLKLPAIGATIQVYKGALWETFTIDRDTFIVYDSNEIYVFLLSRDEIGGMLSNMTDNVFERKKPEEFVAMLKQAVSLKRWPYAYRLCEFAKQDEMWRELGRALLRNNEVPMARRVFGLIDDVGMVWSLEDIEGIEERALRSGHLAVLLGDIEAAERLFLASSEPIEALNMRRDLLHWPRALTLAQELKPDEIPHISKEYAQQLEYNGQYAEALRHYEEGELKSKEGEDEADQVLEHNEICRSGIARMAIRTGDLRRGFDLARSLDGRVVKRDCAIILEDNTRTLRFSSSRADTTTERQLVKVADLLPNVRSPKIHSQYGKVMESDQKYKQAAIAYKNARDYDNLVRMLLNHLNMPEEAVAIVRESRSAEGAKLVANFFLKLGDHSSAIKFLVMSQCHQEAYYLAEQHMKMGEYAEALGTNGTTEQYAQIADHYLSQGNTVEAGRFYLYASNHQLAINLLLTPENGENPTAMMLGIDTCVASRDPALRKHLTSFLMGEEDGRPKDPRFIFKMFVAFGQTREAARTAVLIARDEQERGSNFTSKECAYRMRWTIC</sequence>
<keyword evidence="6" id="KW-0969">Cilium</keyword>
<keyword evidence="2" id="KW-0853">WD repeat</keyword>
<evidence type="ECO:0000256" key="7">
    <source>
        <dbReference type="ARBA" id="ARBA00023273"/>
    </source>
</evidence>
<dbReference type="EnsemblMetazoa" id="PPA24694.1">
    <property type="protein sequence ID" value="PPA24694.1"/>
    <property type="gene ID" value="WBGene00114248"/>
</dbReference>
<accession>A0A8R1YFN9</accession>
<reference evidence="12" key="2">
    <citation type="submission" date="2022-06" db="UniProtKB">
        <authorList>
            <consortium name="EnsemblMetazoa"/>
        </authorList>
    </citation>
    <scope>IDENTIFICATION</scope>
    <source>
        <strain evidence="12">PS312</strain>
    </source>
</reference>
<feature type="domain" description="IF140/IFT172/WDR19 TPR" evidence="11">
    <location>
        <begin position="1058"/>
        <end position="1279"/>
    </location>
</feature>
<keyword evidence="4" id="KW-0970">Cilium biogenesis/degradation</keyword>
<keyword evidence="3" id="KW-0677">Repeat</keyword>
<evidence type="ECO:0000256" key="1">
    <source>
        <dbReference type="ARBA" id="ARBA00004138"/>
    </source>
</evidence>
<evidence type="ECO:0000256" key="2">
    <source>
        <dbReference type="ARBA" id="ARBA00022574"/>
    </source>
</evidence>
<dbReference type="GO" id="GO:0008104">
    <property type="term" value="P:intracellular protein localization"/>
    <property type="evidence" value="ECO:0007669"/>
    <property type="project" value="UniProtKB-ARBA"/>
</dbReference>
<evidence type="ECO:0000313" key="12">
    <source>
        <dbReference type="EnsemblMetazoa" id="PPA24694.1"/>
    </source>
</evidence>
<evidence type="ECO:0000256" key="6">
    <source>
        <dbReference type="ARBA" id="ARBA00023069"/>
    </source>
</evidence>
<evidence type="ECO:0000259" key="10">
    <source>
        <dbReference type="Pfam" id="PF23389"/>
    </source>
</evidence>
<dbReference type="PANTHER" id="PTHR14920:SF0">
    <property type="entry name" value="WD REPEAT DOMAIN 19"/>
    <property type="match status" value="1"/>
</dbReference>
<dbReference type="Pfam" id="PF23387">
    <property type="entry name" value="TPR_IFT80_172"/>
    <property type="match status" value="1"/>
</dbReference>
<organism evidence="12 13">
    <name type="scientific">Pristionchus pacificus</name>
    <name type="common">Parasitic nematode worm</name>
    <dbReference type="NCBI Taxonomy" id="54126"/>
    <lineage>
        <taxon>Eukaryota</taxon>
        <taxon>Metazoa</taxon>
        <taxon>Ecdysozoa</taxon>
        <taxon>Nematoda</taxon>
        <taxon>Chromadorea</taxon>
        <taxon>Rhabditida</taxon>
        <taxon>Rhabditina</taxon>
        <taxon>Diplogasteromorpha</taxon>
        <taxon>Diplogasteroidea</taxon>
        <taxon>Neodiplogasteridae</taxon>
        <taxon>Pristionchus</taxon>
    </lineage>
</organism>
<keyword evidence="13" id="KW-1185">Reference proteome</keyword>
<dbReference type="Gene3D" id="2.130.10.10">
    <property type="entry name" value="YVTN repeat-like/Quinoprotein amine dehydrogenase"/>
    <property type="match status" value="1"/>
</dbReference>
<keyword evidence="5" id="KW-0802">TPR repeat</keyword>
<feature type="domain" description="WDR19 WD40 repeat" evidence="8">
    <location>
        <begin position="590"/>
        <end position="833"/>
    </location>
</feature>
<dbReference type="FunFam" id="2.130.10.10:FF:000242">
    <property type="entry name" value="WD repeat domain 19, isoform CRA_a"/>
    <property type="match status" value="1"/>
</dbReference>
<dbReference type="Pfam" id="PF24762">
    <property type="entry name" value="TPR_IF140-IFT172"/>
    <property type="match status" value="1"/>
</dbReference>
<dbReference type="InterPro" id="IPR056157">
    <property type="entry name" value="TPR_IFT80_172_dom"/>
</dbReference>
<dbReference type="InterPro" id="IPR040379">
    <property type="entry name" value="WDR19/dyf-2"/>
</dbReference>
<dbReference type="Proteomes" id="UP000005239">
    <property type="component" value="Unassembled WGS sequence"/>
</dbReference>
<dbReference type="Gene3D" id="1.25.40.470">
    <property type="match status" value="2"/>
</dbReference>
<dbReference type="Pfam" id="PF15911">
    <property type="entry name" value="Beta-prop_WDR19_2nd"/>
    <property type="match status" value="1"/>
</dbReference>
<evidence type="ECO:0000256" key="3">
    <source>
        <dbReference type="ARBA" id="ARBA00022737"/>
    </source>
</evidence>
<dbReference type="SUPFAM" id="SSF69322">
    <property type="entry name" value="Tricorn protease domain 2"/>
    <property type="match status" value="1"/>
</dbReference>
<evidence type="ECO:0000259" key="9">
    <source>
        <dbReference type="Pfam" id="PF23387"/>
    </source>
</evidence>
<evidence type="ECO:0000313" key="13">
    <source>
        <dbReference type="Proteomes" id="UP000005239"/>
    </source>
</evidence>
<dbReference type="SUPFAM" id="SSF50978">
    <property type="entry name" value="WD40 repeat-like"/>
    <property type="match status" value="1"/>
</dbReference>
<feature type="domain" description="IFT80/172/WDR35 TPR" evidence="9">
    <location>
        <begin position="879"/>
        <end position="972"/>
    </location>
</feature>
<dbReference type="GO" id="GO:0060271">
    <property type="term" value="P:cilium assembly"/>
    <property type="evidence" value="ECO:0000318"/>
    <property type="project" value="GO_Central"/>
</dbReference>
<feature type="domain" description="WDR19 first beta-propeller" evidence="10">
    <location>
        <begin position="235"/>
        <end position="570"/>
    </location>
</feature>
<dbReference type="GO" id="GO:0030991">
    <property type="term" value="C:intraciliary transport particle A"/>
    <property type="evidence" value="ECO:0000318"/>
    <property type="project" value="GO_Central"/>
</dbReference>
<proteinExistence type="predicted"/>
<dbReference type="GO" id="GO:0005929">
    <property type="term" value="C:cilium"/>
    <property type="evidence" value="ECO:0000318"/>
    <property type="project" value="GO_Central"/>
</dbReference>
<dbReference type="Pfam" id="PF23389">
    <property type="entry name" value="Beta-prop_WDR19_1st"/>
    <property type="match status" value="1"/>
</dbReference>
<dbReference type="InterPro" id="IPR056168">
    <property type="entry name" value="TPR_IF140/IFT172/WDR19"/>
</dbReference>
<dbReference type="InterPro" id="IPR001680">
    <property type="entry name" value="WD40_rpt"/>
</dbReference>
<dbReference type="GO" id="GO:0035721">
    <property type="term" value="P:intraciliary retrograde transport"/>
    <property type="evidence" value="ECO:0000318"/>
    <property type="project" value="GO_Central"/>
</dbReference>
<dbReference type="InterPro" id="IPR036322">
    <property type="entry name" value="WD40_repeat_dom_sf"/>
</dbReference>
<dbReference type="InterPro" id="IPR057855">
    <property type="entry name" value="Beta-prop_WDR19_1st"/>
</dbReference>
<name>A0A2A6BP71_PRIPA</name>
<keyword evidence="7" id="KW-0966">Cell projection</keyword>
<comment type="subcellular location">
    <subcellularLocation>
        <location evidence="1">Cell projection</location>
        <location evidence="1">Cilium</location>
    </subcellularLocation>
</comment>
<gene>
    <name evidence="12" type="primary">WBGene00114248</name>
</gene>
<dbReference type="FunFam" id="1.25.40.470:FF:000009">
    <property type="entry name" value="WD repeat-containing protein 19 isoform X1"/>
    <property type="match status" value="1"/>
</dbReference>
<dbReference type="InterPro" id="IPR039468">
    <property type="entry name" value="WDR19_WD40_rpt"/>
</dbReference>
<evidence type="ECO:0000256" key="4">
    <source>
        <dbReference type="ARBA" id="ARBA00022794"/>
    </source>
</evidence>
<accession>A0A2A6BP71</accession>
<dbReference type="PANTHER" id="PTHR14920">
    <property type="entry name" value="OSMOTIC AVOIDANCE ABNORMAL PROTEIN 1/WD REPEAT MEMBRANE PROTEIN"/>
    <property type="match status" value="1"/>
</dbReference>
<evidence type="ECO:0000259" key="11">
    <source>
        <dbReference type="Pfam" id="PF24762"/>
    </source>
</evidence>